<gene>
    <name evidence="1" type="ORF">Orimi01_00032</name>
</gene>
<sequence>MRRKQAQCHTQDYTQQRDMVPLSGWLLVWGISNALNDKCGSYEHIGAYVSMLHKIPKRNRKA</sequence>
<evidence type="ECO:0000313" key="1">
    <source>
        <dbReference type="EMBL" id="XAI70689.1"/>
    </source>
</evidence>
<name>A0AAU6W277_9VIRU</name>
<dbReference type="EMBL" id="PP179326">
    <property type="protein sequence ID" value="XAI70689.1"/>
    <property type="molecule type" value="Genomic_DNA"/>
</dbReference>
<proteinExistence type="predicted"/>
<reference evidence="1" key="1">
    <citation type="journal article" date="2024" name="J. Gen. Virol.">
        <title>Novel phages of Pseudomonas syringae unveil numerous potential auxiliary metabolic genes.</title>
        <authorList>
            <person name="Feltin C."/>
            <person name="Garneau J.R."/>
            <person name="Morris C.E."/>
            <person name="Berard A."/>
            <person name="Torres-Barcelo C."/>
        </authorList>
    </citation>
    <scope>NUCLEOTIDE SEQUENCE</scope>
</reference>
<accession>A0AAU6W277</accession>
<organism evidence="1">
    <name type="scientific">Pseudomonas phage Orimi01</name>
    <dbReference type="NCBI Taxonomy" id="3138541"/>
    <lineage>
        <taxon>Viruses</taxon>
    </lineage>
</organism>
<protein>
    <submittedName>
        <fullName evidence="1">Uncharacterized protein</fullName>
    </submittedName>
</protein>